<dbReference type="EMBL" id="AQGS01000047">
    <property type="protein sequence ID" value="EPS44390.1"/>
    <property type="molecule type" value="Genomic_DNA"/>
</dbReference>
<dbReference type="HOGENOM" id="CLU_3087173_0_0_1"/>
<comment type="caution">
    <text evidence="1">The sequence shown here is derived from an EMBL/GenBank/DDBJ whole genome shotgun (WGS) entry which is preliminary data.</text>
</comment>
<reference evidence="1 2" key="1">
    <citation type="journal article" date="2013" name="PLoS Genet.">
        <title>Genomic mechanisms accounting for the adaptation to parasitism in nematode-trapping fungi.</title>
        <authorList>
            <person name="Meerupati T."/>
            <person name="Andersson K.M."/>
            <person name="Friman E."/>
            <person name="Kumar D."/>
            <person name="Tunlid A."/>
            <person name="Ahren D."/>
        </authorList>
    </citation>
    <scope>NUCLEOTIDE SEQUENCE [LARGE SCALE GENOMIC DNA]</scope>
    <source>
        <strain evidence="1 2">CBS 200.50</strain>
    </source>
</reference>
<proteinExistence type="predicted"/>
<protein>
    <submittedName>
        <fullName evidence="1">Uncharacterized protein</fullName>
    </submittedName>
</protein>
<evidence type="ECO:0000313" key="1">
    <source>
        <dbReference type="EMBL" id="EPS44390.1"/>
    </source>
</evidence>
<organism evidence="1 2">
    <name type="scientific">Dactylellina haptotyla (strain CBS 200.50)</name>
    <name type="common">Nematode-trapping fungus</name>
    <name type="synonym">Monacrosporium haptotylum</name>
    <dbReference type="NCBI Taxonomy" id="1284197"/>
    <lineage>
        <taxon>Eukaryota</taxon>
        <taxon>Fungi</taxon>
        <taxon>Dikarya</taxon>
        <taxon>Ascomycota</taxon>
        <taxon>Pezizomycotina</taxon>
        <taxon>Orbiliomycetes</taxon>
        <taxon>Orbiliales</taxon>
        <taxon>Orbiliaceae</taxon>
        <taxon>Dactylellina</taxon>
    </lineage>
</organism>
<accession>S8AN82</accession>
<reference evidence="2" key="2">
    <citation type="submission" date="2013-04" db="EMBL/GenBank/DDBJ databases">
        <title>Genomic mechanisms accounting for the adaptation to parasitism in nematode-trapping fungi.</title>
        <authorList>
            <person name="Ahren D.G."/>
        </authorList>
    </citation>
    <scope>NUCLEOTIDE SEQUENCE [LARGE SCALE GENOMIC DNA]</scope>
    <source>
        <strain evidence="2">CBS 200.50</strain>
    </source>
</reference>
<dbReference type="AlphaFoldDB" id="S8AN82"/>
<keyword evidence="2" id="KW-1185">Reference proteome</keyword>
<gene>
    <name evidence="1" type="ORF">H072_1608</name>
</gene>
<name>S8AN82_DACHA</name>
<dbReference type="Proteomes" id="UP000015100">
    <property type="component" value="Unassembled WGS sequence"/>
</dbReference>
<sequence length="52" mass="5855">MGLLLSQGDNDAQGQYVFITDHRQTHMMQLGLNISVWDRACFESKVGPGTTW</sequence>
<evidence type="ECO:0000313" key="2">
    <source>
        <dbReference type="Proteomes" id="UP000015100"/>
    </source>
</evidence>